<dbReference type="PRINTS" id="PR00081">
    <property type="entry name" value="GDHRDH"/>
</dbReference>
<dbReference type="SUPFAM" id="SSF51735">
    <property type="entry name" value="NAD(P)-binding Rossmann-fold domains"/>
    <property type="match status" value="1"/>
</dbReference>
<proteinExistence type="inferred from homology"/>
<sequence length="258" mass="27579">MYIMEMDGACGDGGGRVPVAIVTGSSQRLGACTVKHLHQAGYSVIIHYRKSQAQAEELAQSLNSVRPDSAATLQADLTKVDTEKMAKELIDAAAQKWGRLDVLVNNASDFFPTPLGTVDGDQWKTVMSSNLKAPFFLSQAAIPHLKATKGCIVNMADIHGQRPLSGYSVYCIAKAGLIMSTMALAKDLAPDIRVNAVAPGAILWPDHEYDVNDSLSRIPMGRQGSPEDIGKAIIFLVKDAPYVTGQVLPVDGGRSLSQ</sequence>
<dbReference type="InterPro" id="IPR002347">
    <property type="entry name" value="SDR_fam"/>
</dbReference>
<protein>
    <submittedName>
        <fullName evidence="3">PECR protein</fullName>
    </submittedName>
</protein>
<dbReference type="Gene3D" id="3.40.50.720">
    <property type="entry name" value="NAD(P)-binding Rossmann-like Domain"/>
    <property type="match status" value="1"/>
</dbReference>
<keyword evidence="4" id="KW-1185">Reference proteome</keyword>
<reference evidence="3" key="1">
    <citation type="submission" date="2022-01" db="EMBL/GenBank/DDBJ databases">
        <authorList>
            <person name="Braso-Vives M."/>
        </authorList>
    </citation>
    <scope>NUCLEOTIDE SEQUENCE</scope>
</reference>
<evidence type="ECO:0000256" key="2">
    <source>
        <dbReference type="ARBA" id="ARBA00023002"/>
    </source>
</evidence>
<dbReference type="EMBL" id="OV696696">
    <property type="protein sequence ID" value="CAH1240571.1"/>
    <property type="molecule type" value="Genomic_DNA"/>
</dbReference>
<name>A0A8J9VIJ2_BRALA</name>
<comment type="similarity">
    <text evidence="1">Belongs to the short-chain dehydrogenases/reductases (SDR) family.</text>
</comment>
<dbReference type="AlphaFoldDB" id="A0A8J9VIJ2"/>
<dbReference type="GO" id="GO:0016491">
    <property type="term" value="F:oxidoreductase activity"/>
    <property type="evidence" value="ECO:0007669"/>
    <property type="project" value="UniProtKB-KW"/>
</dbReference>
<gene>
    <name evidence="3" type="primary">PECR</name>
    <name evidence="3" type="ORF">BLAG_LOCUS4482</name>
</gene>
<evidence type="ECO:0000256" key="1">
    <source>
        <dbReference type="ARBA" id="ARBA00006484"/>
    </source>
</evidence>
<dbReference type="PRINTS" id="PR00080">
    <property type="entry name" value="SDRFAMILY"/>
</dbReference>
<dbReference type="NCBIfam" id="NF006598">
    <property type="entry name" value="PRK09135.1"/>
    <property type="match status" value="1"/>
</dbReference>
<organism evidence="3 4">
    <name type="scientific">Branchiostoma lanceolatum</name>
    <name type="common">Common lancelet</name>
    <name type="synonym">Amphioxus lanceolatum</name>
    <dbReference type="NCBI Taxonomy" id="7740"/>
    <lineage>
        <taxon>Eukaryota</taxon>
        <taxon>Metazoa</taxon>
        <taxon>Chordata</taxon>
        <taxon>Cephalochordata</taxon>
        <taxon>Leptocardii</taxon>
        <taxon>Amphioxiformes</taxon>
        <taxon>Branchiostomatidae</taxon>
        <taxon>Branchiostoma</taxon>
    </lineage>
</organism>
<dbReference type="PANTHER" id="PTHR43639:SF1">
    <property type="entry name" value="SHORT-CHAIN DEHYDROGENASE_REDUCTASE FAMILY PROTEIN"/>
    <property type="match status" value="1"/>
</dbReference>
<dbReference type="Pfam" id="PF13561">
    <property type="entry name" value="adh_short_C2"/>
    <property type="match status" value="1"/>
</dbReference>
<dbReference type="FunFam" id="3.40.50.720:FF:000084">
    <property type="entry name" value="Short-chain dehydrogenase reductase"/>
    <property type="match status" value="1"/>
</dbReference>
<evidence type="ECO:0000313" key="4">
    <source>
        <dbReference type="Proteomes" id="UP000838412"/>
    </source>
</evidence>
<keyword evidence="2" id="KW-0560">Oxidoreductase</keyword>
<dbReference type="Proteomes" id="UP000838412">
    <property type="component" value="Chromosome 11"/>
</dbReference>
<evidence type="ECO:0000313" key="3">
    <source>
        <dbReference type="EMBL" id="CAH1240571.1"/>
    </source>
</evidence>
<accession>A0A8J9VIJ2</accession>
<dbReference type="InterPro" id="IPR036291">
    <property type="entry name" value="NAD(P)-bd_dom_sf"/>
</dbReference>
<dbReference type="PANTHER" id="PTHR43639">
    <property type="entry name" value="OXIDOREDUCTASE, SHORT-CHAIN DEHYDROGENASE/REDUCTASE FAMILY (AFU_ORTHOLOGUE AFUA_5G02870)"/>
    <property type="match status" value="1"/>
</dbReference>
<dbReference type="OrthoDB" id="9991989at2759"/>